<gene>
    <name evidence="1" type="ORF">E5358_12115</name>
</gene>
<dbReference type="Proteomes" id="UP000308886">
    <property type="component" value="Unassembled WGS sequence"/>
</dbReference>
<evidence type="ECO:0000313" key="2">
    <source>
        <dbReference type="Proteomes" id="UP000308886"/>
    </source>
</evidence>
<protein>
    <submittedName>
        <fullName evidence="1">Toxin-antitoxin system protein</fullName>
    </submittedName>
</protein>
<evidence type="ECO:0000313" key="1">
    <source>
        <dbReference type="EMBL" id="TGX80754.1"/>
    </source>
</evidence>
<reference evidence="1" key="1">
    <citation type="submission" date="2019-04" db="EMBL/GenBank/DDBJ databases">
        <title>Microbes associate with the intestines of laboratory mice.</title>
        <authorList>
            <person name="Navarre W."/>
            <person name="Wong E."/>
            <person name="Huang K."/>
            <person name="Tropini C."/>
            <person name="Ng K."/>
            <person name="Yu B."/>
        </authorList>
    </citation>
    <scope>NUCLEOTIDE SEQUENCE</scope>
    <source>
        <strain evidence="1">NM73_A23</strain>
    </source>
</reference>
<comment type="caution">
    <text evidence="1">The sequence shown here is derived from an EMBL/GenBank/DDBJ whole genome shotgun (WGS) entry which is preliminary data.</text>
</comment>
<keyword evidence="2" id="KW-1185">Reference proteome</keyword>
<proteinExistence type="predicted"/>
<name>A0AC61QN05_9BACT</name>
<organism evidence="1 2">
    <name type="scientific">Palleniella muris</name>
    <dbReference type="NCBI Taxonomy" id="3038145"/>
    <lineage>
        <taxon>Bacteria</taxon>
        <taxon>Pseudomonadati</taxon>
        <taxon>Bacteroidota</taxon>
        <taxon>Bacteroidia</taxon>
        <taxon>Bacteroidales</taxon>
        <taxon>Prevotellaceae</taxon>
        <taxon>Palleniella</taxon>
    </lineage>
</organism>
<accession>A0AC61QN05</accession>
<sequence length="84" mass="9411">MEIAINRKSAVFRLSEELLERLKQLAALDNRSLDNYVESVLMDVAYHTPNATTQAAMIDAQDDANLTTVNMESFDSFLSSLDVK</sequence>
<dbReference type="EMBL" id="SRZC01000022">
    <property type="protein sequence ID" value="TGX80754.1"/>
    <property type="molecule type" value="Genomic_DNA"/>
</dbReference>